<dbReference type="PROSITE" id="PS50114">
    <property type="entry name" value="GATA_ZN_FINGER_2"/>
    <property type="match status" value="2"/>
</dbReference>
<proteinExistence type="predicted"/>
<dbReference type="SMART" id="SM00401">
    <property type="entry name" value="ZnF_GATA"/>
    <property type="match status" value="2"/>
</dbReference>
<dbReference type="PROSITE" id="PS00344">
    <property type="entry name" value="GATA_ZN_FINGER_1"/>
    <property type="match status" value="2"/>
</dbReference>
<gene>
    <name evidence="9" type="ORF">HKI87_15g80720</name>
</gene>
<feature type="region of interest" description="Disordered" evidence="7">
    <location>
        <begin position="710"/>
        <end position="747"/>
    </location>
</feature>
<dbReference type="InterPro" id="IPR000679">
    <property type="entry name" value="Znf_GATA"/>
</dbReference>
<evidence type="ECO:0000256" key="4">
    <source>
        <dbReference type="ARBA" id="ARBA00022833"/>
    </source>
</evidence>
<dbReference type="CDD" id="cd00202">
    <property type="entry name" value="ZnF_GATA"/>
    <property type="match status" value="2"/>
</dbReference>
<keyword evidence="3 6" id="KW-0863">Zinc-finger</keyword>
<feature type="region of interest" description="Disordered" evidence="7">
    <location>
        <begin position="430"/>
        <end position="451"/>
    </location>
</feature>
<dbReference type="GO" id="GO:0008270">
    <property type="term" value="F:zinc ion binding"/>
    <property type="evidence" value="ECO:0007669"/>
    <property type="project" value="UniProtKB-KW"/>
</dbReference>
<comment type="subcellular location">
    <subcellularLocation>
        <location evidence="1">Nucleus</location>
    </subcellularLocation>
</comment>
<dbReference type="GO" id="GO:0000981">
    <property type="term" value="F:DNA-binding transcription factor activity, RNA polymerase II-specific"/>
    <property type="evidence" value="ECO:0007669"/>
    <property type="project" value="TreeGrafter"/>
</dbReference>
<evidence type="ECO:0000259" key="8">
    <source>
        <dbReference type="PROSITE" id="PS50114"/>
    </source>
</evidence>
<evidence type="ECO:0000256" key="3">
    <source>
        <dbReference type="ARBA" id="ARBA00022771"/>
    </source>
</evidence>
<accession>A0AAX4PJL1</accession>
<dbReference type="SUPFAM" id="SSF57716">
    <property type="entry name" value="Glucocorticoid receptor-like (DNA-binding domain)"/>
    <property type="match status" value="2"/>
</dbReference>
<keyword evidence="5" id="KW-0539">Nucleus</keyword>
<feature type="domain" description="GATA-type" evidence="8">
    <location>
        <begin position="738"/>
        <end position="776"/>
    </location>
</feature>
<feature type="compositionally biased region" description="Polar residues" evidence="7">
    <location>
        <begin position="736"/>
        <end position="746"/>
    </location>
</feature>
<evidence type="ECO:0000256" key="5">
    <source>
        <dbReference type="ARBA" id="ARBA00023242"/>
    </source>
</evidence>
<dbReference type="InterPro" id="IPR039355">
    <property type="entry name" value="Transcription_factor_GATA"/>
</dbReference>
<protein>
    <submittedName>
        <fullName evidence="9">GATA zinc finger domain-containing protein</fullName>
    </submittedName>
</protein>
<feature type="domain" description="GATA-type" evidence="8">
    <location>
        <begin position="525"/>
        <end position="587"/>
    </location>
</feature>
<dbReference type="InterPro" id="IPR057712">
    <property type="entry name" value="DUF7952"/>
</dbReference>
<feature type="compositionally biased region" description="Low complexity" evidence="7">
    <location>
        <begin position="103"/>
        <end position="115"/>
    </location>
</feature>
<dbReference type="Proteomes" id="UP001472866">
    <property type="component" value="Chromosome 15"/>
</dbReference>
<dbReference type="AlphaFoldDB" id="A0AAX4PJL1"/>
<feature type="compositionally biased region" description="Basic and acidic residues" evidence="7">
    <location>
        <begin position="640"/>
        <end position="666"/>
    </location>
</feature>
<dbReference type="GO" id="GO:0005634">
    <property type="term" value="C:nucleus"/>
    <property type="evidence" value="ECO:0007669"/>
    <property type="project" value="UniProtKB-SubCell"/>
</dbReference>
<evidence type="ECO:0000256" key="6">
    <source>
        <dbReference type="PROSITE-ProRule" id="PRU00094"/>
    </source>
</evidence>
<dbReference type="GO" id="GO:0045944">
    <property type="term" value="P:positive regulation of transcription by RNA polymerase II"/>
    <property type="evidence" value="ECO:0007669"/>
    <property type="project" value="TreeGrafter"/>
</dbReference>
<dbReference type="Pfam" id="PF00320">
    <property type="entry name" value="GATA"/>
    <property type="match status" value="2"/>
</dbReference>
<feature type="compositionally biased region" description="Basic residues" evidence="7">
    <location>
        <begin position="667"/>
        <end position="676"/>
    </location>
</feature>
<dbReference type="InterPro" id="IPR013088">
    <property type="entry name" value="Znf_NHR/GATA"/>
</dbReference>
<dbReference type="SUPFAM" id="SSF46689">
    <property type="entry name" value="Homeodomain-like"/>
    <property type="match status" value="1"/>
</dbReference>
<organism evidence="9 10">
    <name type="scientific">Chloropicon roscoffensis</name>
    <dbReference type="NCBI Taxonomy" id="1461544"/>
    <lineage>
        <taxon>Eukaryota</taxon>
        <taxon>Viridiplantae</taxon>
        <taxon>Chlorophyta</taxon>
        <taxon>Chloropicophyceae</taxon>
        <taxon>Chloropicales</taxon>
        <taxon>Chloropicaceae</taxon>
        <taxon>Chloropicon</taxon>
    </lineage>
</organism>
<dbReference type="GO" id="GO:0000122">
    <property type="term" value="P:negative regulation of transcription by RNA polymerase II"/>
    <property type="evidence" value="ECO:0007669"/>
    <property type="project" value="TreeGrafter"/>
</dbReference>
<dbReference type="PANTHER" id="PTHR10071">
    <property type="entry name" value="TRANSCRIPTION FACTOR GATA FAMILY MEMBER"/>
    <property type="match status" value="1"/>
</dbReference>
<keyword evidence="4" id="KW-0862">Zinc</keyword>
<name>A0AAX4PJL1_9CHLO</name>
<reference evidence="9 10" key="1">
    <citation type="submission" date="2024-03" db="EMBL/GenBank/DDBJ databases">
        <title>Complete genome sequence of the green alga Chloropicon roscoffensis RCC1871.</title>
        <authorList>
            <person name="Lemieux C."/>
            <person name="Pombert J.-F."/>
            <person name="Otis C."/>
            <person name="Turmel M."/>
        </authorList>
    </citation>
    <scope>NUCLEOTIDE SEQUENCE [LARGE SCALE GENOMIC DNA]</scope>
    <source>
        <strain evidence="9 10">RCC1871</strain>
    </source>
</reference>
<evidence type="ECO:0000256" key="2">
    <source>
        <dbReference type="ARBA" id="ARBA00022723"/>
    </source>
</evidence>
<feature type="region of interest" description="Disordered" evidence="7">
    <location>
        <begin position="45"/>
        <end position="98"/>
    </location>
</feature>
<evidence type="ECO:0000256" key="7">
    <source>
        <dbReference type="SAM" id="MobiDB-lite"/>
    </source>
</evidence>
<dbReference type="InterPro" id="IPR009057">
    <property type="entry name" value="Homeodomain-like_sf"/>
</dbReference>
<evidence type="ECO:0000256" key="1">
    <source>
        <dbReference type="ARBA" id="ARBA00004123"/>
    </source>
</evidence>
<feature type="region of interest" description="Disordered" evidence="7">
    <location>
        <begin position="103"/>
        <end position="122"/>
    </location>
</feature>
<sequence>MGKLDVISKCVRSLATLSHDFYSLSPHRLPSGLAKRATRRAKLCKASGRSEEARDRVTTTTTTTATRAYDGERDRRKYRAENDRDPSEHARAHDKARNLTMMASSPEPSASESPPEALPLPAKPAFLLSPVRRLALQEKENKNALGDKNNDDNENGSANGTLSCKDDAASTAEATKKKTPAEVLLSSTSSRVGPNYQCPHIPRVVAAEGEYEGDRPEPELLEIEVPSSSSPRSDESWSGEDRAAFLLGLHLFGKEFRSVQRLVANKPISRVVRYYYDDFKYTIAYRRWREFSVRWGIKGEQFVSGRKQTKLLQGLLERGGQGQASKRRGERLRKIAEDFNDGEIGLEKFVLDIVGVVGRDALVGAVDLSAYGQDKAPATGEGEDDNGDLIDVGSSFFSALSDKLRQKVFFAHLWKPLSRKTGWTLCKAQAGGDGAEGNSDGSAPTPSAPSEVLSFEVGQSGTQERVSGILGLLRHAEERGERLAIPRDTRMWFELQRGPAPRGSTASAGHRSRVGAHKPARTYANHDGKFCANCGTTSTPLWRKDRTNNDTILCNACGIYKKNHGRERPISEAAKAAAAAAAAAASRPADPQRKEMAAPLVDETTTTTTGSALSDQDVIPLKVVEIKQDTAASGGVKRKRVDDADEGARTEVKDEATLPKWGEARRTRGANRKRKIERATEVKEEEQEEEEPLCMAAAQALMAIHGEHWGKGAAAIQQRSSSSKPSPRPAPGGGTQTCANCGTASTPLWRKDRETGTILCNACGIYKKNHGKTRPINGFSASSSSSAAQSHKKQRKAKAIAAPVVPRMVPAAQPKPAVEPSPAVPPEAPRFFSSVPLSAAQALRVETSSPSLVIV</sequence>
<dbReference type="Gene3D" id="1.10.10.60">
    <property type="entry name" value="Homeodomain-like"/>
    <property type="match status" value="1"/>
</dbReference>
<dbReference type="PANTHER" id="PTHR10071:SF281">
    <property type="entry name" value="BOX A-BINDING FACTOR-RELATED"/>
    <property type="match status" value="1"/>
</dbReference>
<keyword evidence="10" id="KW-1185">Reference proteome</keyword>
<evidence type="ECO:0000313" key="9">
    <source>
        <dbReference type="EMBL" id="WZN66505.1"/>
    </source>
</evidence>
<feature type="compositionally biased region" description="Basic and acidic residues" evidence="7">
    <location>
        <begin position="69"/>
        <end position="97"/>
    </location>
</feature>
<feature type="region of interest" description="Disordered" evidence="7">
    <location>
        <begin position="141"/>
        <end position="164"/>
    </location>
</feature>
<keyword evidence="2" id="KW-0479">Metal-binding</keyword>
<dbReference type="Pfam" id="PF25826">
    <property type="entry name" value="DUF7952"/>
    <property type="match status" value="1"/>
</dbReference>
<dbReference type="Gene3D" id="3.30.50.10">
    <property type="entry name" value="Erythroid Transcription Factor GATA-1, subunit A"/>
    <property type="match status" value="2"/>
</dbReference>
<evidence type="ECO:0000313" key="10">
    <source>
        <dbReference type="Proteomes" id="UP001472866"/>
    </source>
</evidence>
<dbReference type="EMBL" id="CP151515">
    <property type="protein sequence ID" value="WZN66505.1"/>
    <property type="molecule type" value="Genomic_DNA"/>
</dbReference>
<feature type="region of interest" description="Disordered" evidence="7">
    <location>
        <begin position="630"/>
        <end position="691"/>
    </location>
</feature>
<feature type="compositionally biased region" description="Basic and acidic residues" evidence="7">
    <location>
        <begin position="48"/>
        <end position="57"/>
    </location>
</feature>
<dbReference type="GO" id="GO:0000978">
    <property type="term" value="F:RNA polymerase II cis-regulatory region sequence-specific DNA binding"/>
    <property type="evidence" value="ECO:0007669"/>
    <property type="project" value="TreeGrafter"/>
</dbReference>